<sequence length="41" mass="4489">MKDVACTSLKCSTSTCLGKLTCVLISWRIWVTTSLLLSVII</sequence>
<comment type="caution">
    <text evidence="1">The sequence shown here is derived from an EMBL/GenBank/DDBJ whole genome shotgun (WGS) entry which is preliminary data.</text>
</comment>
<evidence type="ECO:0000313" key="1">
    <source>
        <dbReference type="EMBL" id="GKU99315.1"/>
    </source>
</evidence>
<name>A0AAV5IBN3_9ROSI</name>
<reference evidence="1 2" key="1">
    <citation type="journal article" date="2021" name="Commun. Biol.">
        <title>The genome of Shorea leprosula (Dipterocarpaceae) highlights the ecological relevance of drought in aseasonal tropical rainforests.</title>
        <authorList>
            <person name="Ng K.K.S."/>
            <person name="Kobayashi M.J."/>
            <person name="Fawcett J.A."/>
            <person name="Hatakeyama M."/>
            <person name="Paape T."/>
            <person name="Ng C.H."/>
            <person name="Ang C.C."/>
            <person name="Tnah L.H."/>
            <person name="Lee C.T."/>
            <person name="Nishiyama T."/>
            <person name="Sese J."/>
            <person name="O'Brien M.J."/>
            <person name="Copetti D."/>
            <person name="Mohd Noor M.I."/>
            <person name="Ong R.C."/>
            <person name="Putra M."/>
            <person name="Sireger I.Z."/>
            <person name="Indrioko S."/>
            <person name="Kosugi Y."/>
            <person name="Izuno A."/>
            <person name="Isagi Y."/>
            <person name="Lee S.L."/>
            <person name="Shimizu K.K."/>
        </authorList>
    </citation>
    <scope>NUCLEOTIDE SEQUENCE [LARGE SCALE GENOMIC DNA]</scope>
    <source>
        <strain evidence="1">214</strain>
    </source>
</reference>
<keyword evidence="2" id="KW-1185">Reference proteome</keyword>
<proteinExistence type="predicted"/>
<accession>A0AAV5IBN3</accession>
<gene>
    <name evidence="1" type="ORF">SLEP1_g12183</name>
</gene>
<protein>
    <submittedName>
        <fullName evidence="1">Uncharacterized protein</fullName>
    </submittedName>
</protein>
<organism evidence="1 2">
    <name type="scientific">Rubroshorea leprosula</name>
    <dbReference type="NCBI Taxonomy" id="152421"/>
    <lineage>
        <taxon>Eukaryota</taxon>
        <taxon>Viridiplantae</taxon>
        <taxon>Streptophyta</taxon>
        <taxon>Embryophyta</taxon>
        <taxon>Tracheophyta</taxon>
        <taxon>Spermatophyta</taxon>
        <taxon>Magnoliopsida</taxon>
        <taxon>eudicotyledons</taxon>
        <taxon>Gunneridae</taxon>
        <taxon>Pentapetalae</taxon>
        <taxon>rosids</taxon>
        <taxon>malvids</taxon>
        <taxon>Malvales</taxon>
        <taxon>Dipterocarpaceae</taxon>
        <taxon>Rubroshorea</taxon>
    </lineage>
</organism>
<dbReference type="EMBL" id="BPVZ01000014">
    <property type="protein sequence ID" value="GKU99315.1"/>
    <property type="molecule type" value="Genomic_DNA"/>
</dbReference>
<dbReference type="AlphaFoldDB" id="A0AAV5IBN3"/>
<evidence type="ECO:0000313" key="2">
    <source>
        <dbReference type="Proteomes" id="UP001054252"/>
    </source>
</evidence>
<dbReference type="Proteomes" id="UP001054252">
    <property type="component" value="Unassembled WGS sequence"/>
</dbReference>